<evidence type="ECO:0000256" key="3">
    <source>
        <dbReference type="ARBA" id="ARBA00022722"/>
    </source>
</evidence>
<dbReference type="CDD" id="cd00303">
    <property type="entry name" value="retropepsin_like"/>
    <property type="match status" value="1"/>
</dbReference>
<evidence type="ECO:0000256" key="2">
    <source>
        <dbReference type="ARBA" id="ARBA00022695"/>
    </source>
</evidence>
<keyword evidence="6 10" id="KW-0695">RNA-directed DNA polymerase</keyword>
<evidence type="ECO:0000256" key="1">
    <source>
        <dbReference type="ARBA" id="ARBA00022679"/>
    </source>
</evidence>
<dbReference type="Pfam" id="PF17917">
    <property type="entry name" value="RT_RNaseH"/>
    <property type="match status" value="1"/>
</dbReference>
<dbReference type="GO" id="GO:0004519">
    <property type="term" value="F:endonuclease activity"/>
    <property type="evidence" value="ECO:0007669"/>
    <property type="project" value="UniProtKB-KW"/>
</dbReference>
<evidence type="ECO:0000256" key="4">
    <source>
        <dbReference type="ARBA" id="ARBA00022759"/>
    </source>
</evidence>
<dbReference type="Gene3D" id="2.40.70.10">
    <property type="entry name" value="Acid Proteases"/>
    <property type="match status" value="1"/>
</dbReference>
<evidence type="ECO:0000256" key="6">
    <source>
        <dbReference type="ARBA" id="ARBA00022918"/>
    </source>
</evidence>
<keyword evidence="5" id="KW-0378">Hydrolase</keyword>
<keyword evidence="3" id="KW-0540">Nuclease</keyword>
<keyword evidence="1" id="KW-0808">Transferase</keyword>
<dbReference type="GO" id="GO:0003676">
    <property type="term" value="F:nucleic acid binding"/>
    <property type="evidence" value="ECO:0007669"/>
    <property type="project" value="InterPro"/>
</dbReference>
<evidence type="ECO:0000259" key="9">
    <source>
        <dbReference type="Pfam" id="PF24626"/>
    </source>
</evidence>
<sequence length="499" mass="56932">MLFDSGADISFVSITFSTLLDVIPFTLDVSYAVELADGRISKTNVILTCYTLGLLGHPFDIDLIRVELDSFGVTVDMDWLAKYHAVIVFDENIIRIPCGDEVLIIEGDGCDGGKGSENFVVYYDASHKGLGAVLMQREKVINYASRQLKVDEKNYTTCDLELGAKELNMRQRRWLELLSDYNCEIRYHPGKANVVAHALSQKERIKQLQVRALVMTIGLNLPKQILNAQEKARKEKNYIAEDLHGMINKIEPRADGSLCLNNISWILCFGDLRALIMPESHKSKYSIHLGSNKMYQDLKKLYWWPNLKAEIATYVSKCLTCAKVKAEYLKPSGLLTIQVLEDMLRACVVYFKKCWDKHLSLVEFSYNNSYHTSIKVAPFEALYRCKCRSPIYRAKVRDRQLTSPEIIHETTKKIVQIKSHIQAARDHQKSYTDEKLNPRYIGPFKILAKVRTVAYRLGLPEQLKRVHSMFHISNLNKCLSDETLAILSEKSKSTTNSTS</sequence>
<dbReference type="Pfam" id="PF17921">
    <property type="entry name" value="Integrase_H2C2"/>
    <property type="match status" value="1"/>
</dbReference>
<feature type="domain" description="Tf2-1-like SH3-like" evidence="9">
    <location>
        <begin position="432"/>
        <end position="478"/>
    </location>
</feature>
<dbReference type="AlphaFoldDB" id="A0A699HGD6"/>
<dbReference type="Gene3D" id="1.10.340.70">
    <property type="match status" value="1"/>
</dbReference>
<feature type="domain" description="Reverse transcriptase RNase H-like" evidence="7">
    <location>
        <begin position="116"/>
        <end position="164"/>
    </location>
</feature>
<dbReference type="InterPro" id="IPR021109">
    <property type="entry name" value="Peptidase_aspartic_dom_sf"/>
</dbReference>
<accession>A0A699HGD6</accession>
<dbReference type="InterPro" id="IPR041588">
    <property type="entry name" value="Integrase_H2C2"/>
</dbReference>
<keyword evidence="2" id="KW-0548">Nucleotidyltransferase</keyword>
<evidence type="ECO:0000313" key="10">
    <source>
        <dbReference type="EMBL" id="GEY25199.1"/>
    </source>
</evidence>
<evidence type="ECO:0000259" key="7">
    <source>
        <dbReference type="Pfam" id="PF17917"/>
    </source>
</evidence>
<dbReference type="Gene3D" id="3.30.420.10">
    <property type="entry name" value="Ribonuclease H-like superfamily/Ribonuclease H"/>
    <property type="match status" value="1"/>
</dbReference>
<dbReference type="Pfam" id="PF08284">
    <property type="entry name" value="RVP_2"/>
    <property type="match status" value="1"/>
</dbReference>
<dbReference type="GO" id="GO:0003964">
    <property type="term" value="F:RNA-directed DNA polymerase activity"/>
    <property type="evidence" value="ECO:0007669"/>
    <property type="project" value="UniProtKB-KW"/>
</dbReference>
<feature type="domain" description="Integrase zinc-binding" evidence="8">
    <location>
        <begin position="271"/>
        <end position="326"/>
    </location>
</feature>
<organism evidence="10">
    <name type="scientific">Tanacetum cinerariifolium</name>
    <name type="common">Dalmatian daisy</name>
    <name type="synonym">Chrysanthemum cinerariifolium</name>
    <dbReference type="NCBI Taxonomy" id="118510"/>
    <lineage>
        <taxon>Eukaryota</taxon>
        <taxon>Viridiplantae</taxon>
        <taxon>Streptophyta</taxon>
        <taxon>Embryophyta</taxon>
        <taxon>Tracheophyta</taxon>
        <taxon>Spermatophyta</taxon>
        <taxon>Magnoliopsida</taxon>
        <taxon>eudicotyledons</taxon>
        <taxon>Gunneridae</taxon>
        <taxon>Pentapetalae</taxon>
        <taxon>asterids</taxon>
        <taxon>campanulids</taxon>
        <taxon>Asterales</taxon>
        <taxon>Asteraceae</taxon>
        <taxon>Asteroideae</taxon>
        <taxon>Anthemideae</taxon>
        <taxon>Anthemidinae</taxon>
        <taxon>Tanacetum</taxon>
    </lineage>
</organism>
<keyword evidence="4" id="KW-0255">Endonuclease</keyword>
<dbReference type="PANTHER" id="PTHR45835:SF103">
    <property type="entry name" value="RNA-DIRECTED DNA POLYMERASE"/>
    <property type="match status" value="1"/>
</dbReference>
<comment type="caution">
    <text evidence="10">The sequence shown here is derived from an EMBL/GenBank/DDBJ whole genome shotgun (WGS) entry which is preliminary data.</text>
</comment>
<dbReference type="InterPro" id="IPR041373">
    <property type="entry name" value="RT_RNaseH"/>
</dbReference>
<dbReference type="Pfam" id="PF24626">
    <property type="entry name" value="SH3_Tf2-1"/>
    <property type="match status" value="1"/>
</dbReference>
<dbReference type="InterPro" id="IPR043502">
    <property type="entry name" value="DNA/RNA_pol_sf"/>
</dbReference>
<evidence type="ECO:0000256" key="5">
    <source>
        <dbReference type="ARBA" id="ARBA00022801"/>
    </source>
</evidence>
<dbReference type="InterPro" id="IPR036397">
    <property type="entry name" value="RNaseH_sf"/>
</dbReference>
<protein>
    <submittedName>
        <fullName evidence="10">Putative reverse transcriptase domain-containing protein</fullName>
    </submittedName>
</protein>
<gene>
    <name evidence="10" type="ORF">Tci_397173</name>
</gene>
<evidence type="ECO:0000259" key="8">
    <source>
        <dbReference type="Pfam" id="PF17921"/>
    </source>
</evidence>
<name>A0A699HGD6_TANCI</name>
<dbReference type="EMBL" id="BKCJ010163448">
    <property type="protein sequence ID" value="GEY25199.1"/>
    <property type="molecule type" value="Genomic_DNA"/>
</dbReference>
<dbReference type="PANTHER" id="PTHR45835">
    <property type="entry name" value="YALI0A06105P"/>
    <property type="match status" value="1"/>
</dbReference>
<proteinExistence type="predicted"/>
<dbReference type="InterPro" id="IPR056924">
    <property type="entry name" value="SH3_Tf2-1"/>
</dbReference>
<reference evidence="10" key="1">
    <citation type="journal article" date="2019" name="Sci. Rep.">
        <title>Draft genome of Tanacetum cinerariifolium, the natural source of mosquito coil.</title>
        <authorList>
            <person name="Yamashiro T."/>
            <person name="Shiraishi A."/>
            <person name="Satake H."/>
            <person name="Nakayama K."/>
        </authorList>
    </citation>
    <scope>NUCLEOTIDE SEQUENCE</scope>
</reference>
<dbReference type="GO" id="GO:0016787">
    <property type="term" value="F:hydrolase activity"/>
    <property type="evidence" value="ECO:0007669"/>
    <property type="project" value="UniProtKB-KW"/>
</dbReference>
<dbReference type="SUPFAM" id="SSF56672">
    <property type="entry name" value="DNA/RNA polymerases"/>
    <property type="match status" value="1"/>
</dbReference>